<dbReference type="Pfam" id="PF00392">
    <property type="entry name" value="GntR"/>
    <property type="match status" value="1"/>
</dbReference>
<dbReference type="AlphaFoldDB" id="A0A556A806"/>
<evidence type="ECO:0000256" key="4">
    <source>
        <dbReference type="SAM" id="MobiDB-lite"/>
    </source>
</evidence>
<feature type="compositionally biased region" description="Polar residues" evidence="4">
    <location>
        <begin position="1"/>
        <end position="17"/>
    </location>
</feature>
<dbReference type="SMART" id="SM00345">
    <property type="entry name" value="HTH_GNTR"/>
    <property type="match status" value="1"/>
</dbReference>
<dbReference type="InterPro" id="IPR036390">
    <property type="entry name" value="WH_DNA-bd_sf"/>
</dbReference>
<dbReference type="Gene3D" id="3.40.1410.10">
    <property type="entry name" value="Chorismate lyase-like"/>
    <property type="match status" value="1"/>
</dbReference>
<keyword evidence="7" id="KW-1185">Reference proteome</keyword>
<dbReference type="InterPro" id="IPR028978">
    <property type="entry name" value="Chorismate_lyase_/UTRA_dom_sf"/>
</dbReference>
<feature type="domain" description="HTH gntR-type" evidence="5">
    <location>
        <begin position="25"/>
        <end position="93"/>
    </location>
</feature>
<dbReference type="EMBL" id="VLTJ01000042">
    <property type="protein sequence ID" value="TSH89012.1"/>
    <property type="molecule type" value="Genomic_DNA"/>
</dbReference>
<accession>A0A556A806</accession>
<dbReference type="CDD" id="cd07377">
    <property type="entry name" value="WHTH_GntR"/>
    <property type="match status" value="1"/>
</dbReference>
<dbReference type="PROSITE" id="PS50949">
    <property type="entry name" value="HTH_GNTR"/>
    <property type="match status" value="1"/>
</dbReference>
<dbReference type="SUPFAM" id="SSF46785">
    <property type="entry name" value="Winged helix' DNA-binding domain"/>
    <property type="match status" value="1"/>
</dbReference>
<keyword evidence="1" id="KW-0805">Transcription regulation</keyword>
<keyword evidence="3" id="KW-0804">Transcription</keyword>
<organism evidence="6 7">
    <name type="scientific">Verticiella sediminum</name>
    <dbReference type="NCBI Taxonomy" id="1247510"/>
    <lineage>
        <taxon>Bacteria</taxon>
        <taxon>Pseudomonadati</taxon>
        <taxon>Pseudomonadota</taxon>
        <taxon>Betaproteobacteria</taxon>
        <taxon>Burkholderiales</taxon>
        <taxon>Alcaligenaceae</taxon>
        <taxon>Verticiella</taxon>
    </lineage>
</organism>
<proteinExistence type="predicted"/>
<comment type="caution">
    <text evidence="6">The sequence shown here is derived from an EMBL/GenBank/DDBJ whole genome shotgun (WGS) entry which is preliminary data.</text>
</comment>
<reference evidence="6 7" key="1">
    <citation type="submission" date="2019-07" db="EMBL/GenBank/DDBJ databases">
        <title>Qingshengfaniella alkalisoli gen. nov., sp. nov., isolated from saline soil.</title>
        <authorList>
            <person name="Xu L."/>
            <person name="Huang X.-X."/>
            <person name="Sun J.-Q."/>
        </authorList>
    </citation>
    <scope>NUCLEOTIDE SEQUENCE [LARGE SCALE GENOMIC DNA]</scope>
    <source>
        <strain evidence="6 7">DSM 27279</strain>
    </source>
</reference>
<dbReference type="Pfam" id="PF07702">
    <property type="entry name" value="UTRA"/>
    <property type="match status" value="1"/>
</dbReference>
<dbReference type="InterPro" id="IPR011663">
    <property type="entry name" value="UTRA"/>
</dbReference>
<dbReference type="PRINTS" id="PR00035">
    <property type="entry name" value="HTHGNTR"/>
</dbReference>
<dbReference type="GO" id="GO:0003677">
    <property type="term" value="F:DNA binding"/>
    <property type="evidence" value="ECO:0007669"/>
    <property type="project" value="UniProtKB-KW"/>
</dbReference>
<dbReference type="InterPro" id="IPR000524">
    <property type="entry name" value="Tscrpt_reg_HTH_GntR"/>
</dbReference>
<dbReference type="PANTHER" id="PTHR44846">
    <property type="entry name" value="MANNOSYL-D-GLYCERATE TRANSPORT/METABOLISM SYSTEM REPRESSOR MNGR-RELATED"/>
    <property type="match status" value="1"/>
</dbReference>
<evidence type="ECO:0000259" key="5">
    <source>
        <dbReference type="PROSITE" id="PS50949"/>
    </source>
</evidence>
<dbReference type="InterPro" id="IPR050679">
    <property type="entry name" value="Bact_HTH_transcr_reg"/>
</dbReference>
<evidence type="ECO:0000256" key="3">
    <source>
        <dbReference type="ARBA" id="ARBA00023163"/>
    </source>
</evidence>
<dbReference type="GO" id="GO:0045892">
    <property type="term" value="P:negative regulation of DNA-templated transcription"/>
    <property type="evidence" value="ECO:0007669"/>
    <property type="project" value="TreeGrafter"/>
</dbReference>
<dbReference type="Proteomes" id="UP000318405">
    <property type="component" value="Unassembled WGS sequence"/>
</dbReference>
<dbReference type="SUPFAM" id="SSF64288">
    <property type="entry name" value="Chorismate lyase-like"/>
    <property type="match status" value="1"/>
</dbReference>
<keyword evidence="2" id="KW-0238">DNA-binding</keyword>
<feature type="region of interest" description="Disordered" evidence="4">
    <location>
        <begin position="1"/>
        <end position="23"/>
    </location>
</feature>
<evidence type="ECO:0000313" key="7">
    <source>
        <dbReference type="Proteomes" id="UP000318405"/>
    </source>
</evidence>
<dbReference type="RefSeq" id="WP_143951128.1">
    <property type="nucleotide sequence ID" value="NZ_BAABMB010000005.1"/>
</dbReference>
<dbReference type="SMART" id="SM00866">
    <property type="entry name" value="UTRA"/>
    <property type="match status" value="1"/>
</dbReference>
<evidence type="ECO:0000313" key="6">
    <source>
        <dbReference type="EMBL" id="TSH89012.1"/>
    </source>
</evidence>
<dbReference type="InterPro" id="IPR036388">
    <property type="entry name" value="WH-like_DNA-bd_sf"/>
</dbReference>
<protein>
    <submittedName>
        <fullName evidence="6">GntR family transcriptional regulator</fullName>
    </submittedName>
</protein>
<evidence type="ECO:0000256" key="2">
    <source>
        <dbReference type="ARBA" id="ARBA00023125"/>
    </source>
</evidence>
<dbReference type="Gene3D" id="1.10.10.10">
    <property type="entry name" value="Winged helix-like DNA-binding domain superfamily/Winged helix DNA-binding domain"/>
    <property type="match status" value="1"/>
</dbReference>
<gene>
    <name evidence="6" type="ORF">FOZ76_25685</name>
</gene>
<evidence type="ECO:0000256" key="1">
    <source>
        <dbReference type="ARBA" id="ARBA00023015"/>
    </source>
</evidence>
<sequence length="275" mass="30188">MDSTLSSARRRCSNSAGATPADPALPRFHQVRLVLRERLRSGYYERGIPLPGERLLAEEFGVARVTVRSALARLAEEGLVIRLRGKGTLPAAALATAPHLKLRGGLLENIVSMGQRTRVSVLEWRRVPAASAVAEALELERGAAVLKVVRVRKFKGQPLNYTEVYLPAELADAVQRHTLQDMPMLVALERSGISVSSAEQVLGAALADIAVAQALGIAPGTALLRASRVVRDESGRAIQYLIGHYHPERYEYHMQLSRVGRDTRIWIDNERLPPT</sequence>
<dbReference type="PANTHER" id="PTHR44846:SF1">
    <property type="entry name" value="MANNOSYL-D-GLYCERATE TRANSPORT_METABOLISM SYSTEM REPRESSOR MNGR-RELATED"/>
    <property type="match status" value="1"/>
</dbReference>
<name>A0A556A806_9BURK</name>
<dbReference type="OrthoDB" id="8582866at2"/>
<dbReference type="GO" id="GO:0003700">
    <property type="term" value="F:DNA-binding transcription factor activity"/>
    <property type="evidence" value="ECO:0007669"/>
    <property type="project" value="InterPro"/>
</dbReference>